<dbReference type="PROSITE" id="PS50011">
    <property type="entry name" value="PROTEIN_KINASE_DOM"/>
    <property type="match status" value="1"/>
</dbReference>
<feature type="compositionally biased region" description="Pro residues" evidence="1">
    <location>
        <begin position="617"/>
        <end position="627"/>
    </location>
</feature>
<name>A0A150G7R9_GONPE</name>
<evidence type="ECO:0000313" key="5">
    <source>
        <dbReference type="Proteomes" id="UP000075714"/>
    </source>
</evidence>
<gene>
    <name evidence="4" type="ORF">GPECTOR_53g88</name>
</gene>
<dbReference type="InterPro" id="IPR000719">
    <property type="entry name" value="Prot_kinase_dom"/>
</dbReference>
<keyword evidence="5" id="KW-1185">Reference proteome</keyword>
<evidence type="ECO:0000259" key="3">
    <source>
        <dbReference type="PROSITE" id="PS50011"/>
    </source>
</evidence>
<dbReference type="Pfam" id="PF07714">
    <property type="entry name" value="PK_Tyr_Ser-Thr"/>
    <property type="match status" value="1"/>
</dbReference>
<dbReference type="PANTHER" id="PTHR44329">
    <property type="entry name" value="SERINE/THREONINE-PROTEIN KINASE TNNI3K-RELATED"/>
    <property type="match status" value="1"/>
</dbReference>
<comment type="caution">
    <text evidence="4">The sequence shown here is derived from an EMBL/GenBank/DDBJ whole genome shotgun (WGS) entry which is preliminary data.</text>
</comment>
<dbReference type="AlphaFoldDB" id="A0A150G7R9"/>
<reference evidence="5" key="1">
    <citation type="journal article" date="2016" name="Nat. Commun.">
        <title>The Gonium pectorale genome demonstrates co-option of cell cycle regulation during the evolution of multicellularity.</title>
        <authorList>
            <person name="Hanschen E.R."/>
            <person name="Marriage T.N."/>
            <person name="Ferris P.J."/>
            <person name="Hamaji T."/>
            <person name="Toyoda A."/>
            <person name="Fujiyama A."/>
            <person name="Neme R."/>
            <person name="Noguchi H."/>
            <person name="Minakuchi Y."/>
            <person name="Suzuki M."/>
            <person name="Kawai-Toyooka H."/>
            <person name="Smith D.R."/>
            <person name="Sparks H."/>
            <person name="Anderson J."/>
            <person name="Bakaric R."/>
            <person name="Luria V."/>
            <person name="Karger A."/>
            <person name="Kirschner M.W."/>
            <person name="Durand P.M."/>
            <person name="Michod R.E."/>
            <person name="Nozaki H."/>
            <person name="Olson B.J."/>
        </authorList>
    </citation>
    <scope>NUCLEOTIDE SEQUENCE [LARGE SCALE GENOMIC DNA]</scope>
    <source>
        <strain evidence="5">NIES-2863</strain>
    </source>
</reference>
<dbReference type="InterPro" id="IPR011009">
    <property type="entry name" value="Kinase-like_dom_sf"/>
</dbReference>
<dbReference type="STRING" id="33097.A0A150G7R9"/>
<dbReference type="EMBL" id="LSYV01000054">
    <property type="protein sequence ID" value="KXZ45595.1"/>
    <property type="molecule type" value="Genomic_DNA"/>
</dbReference>
<evidence type="ECO:0000256" key="2">
    <source>
        <dbReference type="SAM" id="SignalP"/>
    </source>
</evidence>
<dbReference type="PANTHER" id="PTHR44329:SF214">
    <property type="entry name" value="PROTEIN KINASE DOMAIN-CONTAINING PROTEIN"/>
    <property type="match status" value="1"/>
</dbReference>
<dbReference type="Gene3D" id="1.10.510.10">
    <property type="entry name" value="Transferase(Phosphotransferase) domain 1"/>
    <property type="match status" value="1"/>
</dbReference>
<dbReference type="GO" id="GO:0005524">
    <property type="term" value="F:ATP binding"/>
    <property type="evidence" value="ECO:0007669"/>
    <property type="project" value="InterPro"/>
</dbReference>
<feature type="domain" description="Protein kinase" evidence="3">
    <location>
        <begin position="543"/>
        <end position="971"/>
    </location>
</feature>
<dbReference type="OrthoDB" id="547797at2759"/>
<protein>
    <recommendedName>
        <fullName evidence="3">Protein kinase domain-containing protein</fullName>
    </recommendedName>
</protein>
<dbReference type="Proteomes" id="UP000075714">
    <property type="component" value="Unassembled WGS sequence"/>
</dbReference>
<feature type="region of interest" description="Disordered" evidence="1">
    <location>
        <begin position="608"/>
        <end position="651"/>
    </location>
</feature>
<sequence length="971" mass="99122">MTHLASFVAVLFALPSTSSPLFIVPPNGTLELRGLRITGLALPTRPFPLPASTFLVPLAFRMGAGARLRLVDVSMSTPSCASLALHQSFACSLPMPSPNVSVSPSSLTLHRLTTQGLEADNATVTCTAELLPYSCLSAVVSSSRQLVEAVAAASATADLLFFTDSAARDRPPLYVFLATNVTLTAQDVCAVAATAPTATSRSGGGGSATAGPGCPLGSTAESEAVPSIAVSIVTIVAGPPNGRTVLHLGGLTSVFNITHRNRNANNRLNQGTVHLANLTLAGLPVGPPGDMPRSLLRLGLWAFAGVPRGFGSLPGVLVAQDVAVELPPEELAMWFNQAGVALPAALAPYLCVGDASPLGNLQTLVVVVPPDFAAVQAPDEPNALLLLRGAGYSSSFMLRRVLLRPAWSSAATGTSAEQANAAAAAADRDTAAAAVPGFGPYTSRGSICTLVPPMWGEAAVVAAAASIAPAVAAVLAVGPNNTVPPFSMALQKPVLHGRLLAQYLLPYDLSDANDPFLFSPQQTAANSSAAFKPVLLNQDLALLVSSSALSEPGFGQVQATITFPVMLMGEPVWRRVLDLAALPSAAVVAGRRGLLTLRHLTLINAPPAGPWQGVQRPPAPPSPPPASGPQRPYVKVDGGSDGGPSPRAARALAEAATSASLSHPNIVATYTYVLQPLWDADPWVSDPGGEGGGVLLSTPSPAASSASPYAASSASGGVGTDGMEVWKLTLVQELCDARSLRHCLQCGTLAAAAGAGAGAEDGAATPTPSAPSAPSPLPVLPAGVVLALARDVARGMAHLHSLGFVHAGLSSSNILLQSCQHASPSALCGYTAKLYDLRLSGRHGPEASTTHLSGPASSAYSAPELVRDGRAGPAGDAYAFGVVLWELALGLPLPAALTRPEGAALRAWLAEQAAAVPEEAGAVPPGVLVWPPHLPPGYPTLAAECLQEQPHRRPPFGTILIRLEGMRVEPT</sequence>
<keyword evidence="2" id="KW-0732">Signal</keyword>
<dbReference type="InterPro" id="IPR001245">
    <property type="entry name" value="Ser-Thr/Tyr_kinase_cat_dom"/>
</dbReference>
<dbReference type="SUPFAM" id="SSF56112">
    <property type="entry name" value="Protein kinase-like (PK-like)"/>
    <property type="match status" value="1"/>
</dbReference>
<evidence type="ECO:0000313" key="4">
    <source>
        <dbReference type="EMBL" id="KXZ45595.1"/>
    </source>
</evidence>
<dbReference type="GO" id="GO:0004674">
    <property type="term" value="F:protein serine/threonine kinase activity"/>
    <property type="evidence" value="ECO:0007669"/>
    <property type="project" value="TreeGrafter"/>
</dbReference>
<dbReference type="InterPro" id="IPR051681">
    <property type="entry name" value="Ser/Thr_Kinases-Pseudokinases"/>
</dbReference>
<organism evidence="4 5">
    <name type="scientific">Gonium pectorale</name>
    <name type="common">Green alga</name>
    <dbReference type="NCBI Taxonomy" id="33097"/>
    <lineage>
        <taxon>Eukaryota</taxon>
        <taxon>Viridiplantae</taxon>
        <taxon>Chlorophyta</taxon>
        <taxon>core chlorophytes</taxon>
        <taxon>Chlorophyceae</taxon>
        <taxon>CS clade</taxon>
        <taxon>Chlamydomonadales</taxon>
        <taxon>Volvocaceae</taxon>
        <taxon>Gonium</taxon>
    </lineage>
</organism>
<feature type="signal peptide" evidence="2">
    <location>
        <begin position="1"/>
        <end position="20"/>
    </location>
</feature>
<accession>A0A150G7R9</accession>
<feature type="chain" id="PRO_5007561883" description="Protein kinase domain-containing protein" evidence="2">
    <location>
        <begin position="21"/>
        <end position="971"/>
    </location>
</feature>
<evidence type="ECO:0000256" key="1">
    <source>
        <dbReference type="SAM" id="MobiDB-lite"/>
    </source>
</evidence>
<proteinExistence type="predicted"/>